<evidence type="ECO:0000256" key="2">
    <source>
        <dbReference type="ARBA" id="ARBA00022692"/>
    </source>
</evidence>
<dbReference type="Pfam" id="PF07681">
    <property type="entry name" value="DoxX"/>
    <property type="match status" value="1"/>
</dbReference>
<evidence type="ECO:0000256" key="3">
    <source>
        <dbReference type="ARBA" id="ARBA00022989"/>
    </source>
</evidence>
<feature type="transmembrane region" description="Helical" evidence="5">
    <location>
        <begin position="85"/>
        <end position="113"/>
    </location>
</feature>
<evidence type="ECO:0000256" key="4">
    <source>
        <dbReference type="ARBA" id="ARBA00023136"/>
    </source>
</evidence>
<name>A0ABS7K5J5_9BACI</name>
<evidence type="ECO:0000256" key="1">
    <source>
        <dbReference type="ARBA" id="ARBA00004141"/>
    </source>
</evidence>
<dbReference type="Proteomes" id="UP000769780">
    <property type="component" value="Unassembled WGS sequence"/>
</dbReference>
<organism evidence="6 7">
    <name type="scientific">Mesobacillus maritimus</name>
    <dbReference type="NCBI Taxonomy" id="1643336"/>
    <lineage>
        <taxon>Bacteria</taxon>
        <taxon>Bacillati</taxon>
        <taxon>Bacillota</taxon>
        <taxon>Bacilli</taxon>
        <taxon>Bacillales</taxon>
        <taxon>Bacillaceae</taxon>
        <taxon>Mesobacillus</taxon>
    </lineage>
</organism>
<reference evidence="6 7" key="1">
    <citation type="submission" date="2020-07" db="EMBL/GenBank/DDBJ databases">
        <title>Fungal Genomes of the International Space Station.</title>
        <authorList>
            <person name="Seuylemezian A."/>
            <person name="Singh N.K."/>
            <person name="Wood J."/>
            <person name="Venkateswaran K."/>
        </authorList>
    </citation>
    <scope>NUCLEOTIDE SEQUENCE [LARGE SCALE GENOMIC DNA]</scope>
    <source>
        <strain evidence="6 7">PL-B2</strain>
    </source>
</reference>
<accession>A0ABS7K5J5</accession>
<evidence type="ECO:0000313" key="6">
    <source>
        <dbReference type="EMBL" id="MBY0097537.1"/>
    </source>
</evidence>
<keyword evidence="2 5" id="KW-0812">Transmembrane</keyword>
<keyword evidence="3 5" id="KW-1133">Transmembrane helix</keyword>
<dbReference type="PANTHER" id="PTHR39157:SF1">
    <property type="entry name" value="DOXX FAMILY PROTEIN"/>
    <property type="match status" value="1"/>
</dbReference>
<gene>
    <name evidence="6" type="ORF">H0185_12090</name>
</gene>
<dbReference type="EMBL" id="JACWFH010000012">
    <property type="protein sequence ID" value="MBY0097537.1"/>
    <property type="molecule type" value="Genomic_DNA"/>
</dbReference>
<protein>
    <submittedName>
        <fullName evidence="6">DoxX family membrane protein</fullName>
    </submittedName>
</protein>
<comment type="subcellular location">
    <subcellularLocation>
        <location evidence="1">Membrane</location>
        <topology evidence="1">Multi-pass membrane protein</topology>
    </subcellularLocation>
</comment>
<evidence type="ECO:0000256" key="5">
    <source>
        <dbReference type="SAM" id="Phobius"/>
    </source>
</evidence>
<keyword evidence="7" id="KW-1185">Reference proteome</keyword>
<proteinExistence type="predicted"/>
<dbReference type="PANTHER" id="PTHR39157">
    <property type="entry name" value="INTEGRAL MEMBRANE PROTEIN-RELATED"/>
    <property type="match status" value="1"/>
</dbReference>
<evidence type="ECO:0000313" key="7">
    <source>
        <dbReference type="Proteomes" id="UP000769780"/>
    </source>
</evidence>
<sequence>MRKFLGTRKLAFLLAILRIWLGLQWLDAGYSKIRSGFDVSGFLQGAISSARGDQPTVQGWYASFLEGFALPNQEFFNILIPWGEFLVGLGLILGLATIPALIAGAFMNINFILAGVGLASPDSKFFVVAMILLFIGKGRYYYGLDHFVIPYIKKQFDTKKVGTEMKEVRIRF</sequence>
<keyword evidence="4 5" id="KW-0472">Membrane</keyword>
<dbReference type="InterPro" id="IPR032808">
    <property type="entry name" value="DoxX"/>
</dbReference>
<comment type="caution">
    <text evidence="6">The sequence shown here is derived from an EMBL/GenBank/DDBJ whole genome shotgun (WGS) entry which is preliminary data.</text>
</comment>